<evidence type="ECO:0000256" key="1">
    <source>
        <dbReference type="SAM" id="Phobius"/>
    </source>
</evidence>
<dbReference type="Pfam" id="PF14927">
    <property type="entry name" value="Neurensin"/>
    <property type="match status" value="1"/>
</dbReference>
<keyword evidence="1" id="KW-1133">Transmembrane helix</keyword>
<accession>A0ABM1T855</accession>
<evidence type="ECO:0000313" key="3">
    <source>
        <dbReference type="RefSeq" id="XP_022252061.1"/>
    </source>
</evidence>
<name>A0ABM1T855_LIMPO</name>
<keyword evidence="2" id="KW-1185">Reference proteome</keyword>
<keyword evidence="1" id="KW-0472">Membrane</keyword>
<dbReference type="Proteomes" id="UP000694941">
    <property type="component" value="Unplaced"/>
</dbReference>
<feature type="transmembrane region" description="Helical" evidence="1">
    <location>
        <begin position="88"/>
        <end position="107"/>
    </location>
</feature>
<dbReference type="GeneID" id="111087922"/>
<proteinExistence type="predicted"/>
<evidence type="ECO:0000313" key="2">
    <source>
        <dbReference type="Proteomes" id="UP000694941"/>
    </source>
</evidence>
<reference evidence="3" key="1">
    <citation type="submission" date="2025-08" db="UniProtKB">
        <authorList>
            <consortium name="RefSeq"/>
        </authorList>
    </citation>
    <scope>IDENTIFICATION</scope>
    <source>
        <tissue evidence="3">Muscle</tissue>
    </source>
</reference>
<dbReference type="InterPro" id="IPR024883">
    <property type="entry name" value="Neurensin"/>
</dbReference>
<sequence length="169" mass="19392">MIRDPQLNDEFEDYDFRYLVKQGKKCRRSFCWKVAFWSGVMLFVFGLILILLGYLAPEKKVVIGYQDNLEIIDRSALLFNKNLGLCKVIGLVVFFIGFMIMLSVFLLPKVVFRNAKNDDSEEGYDFNVACLEQTTQDKIPASEELTNVQPKRSDGDDVIMTNKGLCKIP</sequence>
<gene>
    <name evidence="3" type="primary">LOC111087922</name>
</gene>
<feature type="transmembrane region" description="Helical" evidence="1">
    <location>
        <begin position="34"/>
        <end position="56"/>
    </location>
</feature>
<organism evidence="2 3">
    <name type="scientific">Limulus polyphemus</name>
    <name type="common">Atlantic horseshoe crab</name>
    <dbReference type="NCBI Taxonomy" id="6850"/>
    <lineage>
        <taxon>Eukaryota</taxon>
        <taxon>Metazoa</taxon>
        <taxon>Ecdysozoa</taxon>
        <taxon>Arthropoda</taxon>
        <taxon>Chelicerata</taxon>
        <taxon>Merostomata</taxon>
        <taxon>Xiphosura</taxon>
        <taxon>Limulidae</taxon>
        <taxon>Limulus</taxon>
    </lineage>
</organism>
<keyword evidence="1" id="KW-0812">Transmembrane</keyword>
<dbReference type="PANTHER" id="PTHR14796:SF3">
    <property type="entry name" value="NEURENSIN 1-LIKE-RELATED"/>
    <property type="match status" value="1"/>
</dbReference>
<dbReference type="RefSeq" id="XP_022252061.1">
    <property type="nucleotide sequence ID" value="XM_022396353.1"/>
</dbReference>
<dbReference type="PANTHER" id="PTHR14796">
    <property type="entry name" value="NEURENSIN 1-RELATED"/>
    <property type="match status" value="1"/>
</dbReference>
<protein>
    <submittedName>
        <fullName evidence="3">Uncharacterized protein LOC111087922</fullName>
    </submittedName>
</protein>